<dbReference type="PROSITE" id="PS00108">
    <property type="entry name" value="PROTEIN_KINASE_ST"/>
    <property type="match status" value="1"/>
</dbReference>
<comment type="caution">
    <text evidence="9">The sequence shown here is derived from an EMBL/GenBank/DDBJ whole genome shotgun (WGS) entry which is preliminary data.</text>
</comment>
<keyword evidence="10" id="KW-1185">Reference proteome</keyword>
<dbReference type="Gene3D" id="3.30.200.20">
    <property type="entry name" value="Phosphorylase Kinase, domain 1"/>
    <property type="match status" value="1"/>
</dbReference>
<dbReference type="SUPFAM" id="SSF56112">
    <property type="entry name" value="Protein kinase-like (PK-like)"/>
    <property type="match status" value="2"/>
</dbReference>
<evidence type="ECO:0000256" key="1">
    <source>
        <dbReference type="ARBA" id="ARBA00022679"/>
    </source>
</evidence>
<evidence type="ECO:0000313" key="10">
    <source>
        <dbReference type="Proteomes" id="UP000306196"/>
    </source>
</evidence>
<dbReference type="CDD" id="cd14014">
    <property type="entry name" value="STKc_PknB_like"/>
    <property type="match status" value="1"/>
</dbReference>
<dbReference type="PANTHER" id="PTHR24348:SF22">
    <property type="entry name" value="NON-SPECIFIC SERINE_THREONINE PROTEIN KINASE"/>
    <property type="match status" value="1"/>
</dbReference>
<evidence type="ECO:0000259" key="8">
    <source>
        <dbReference type="PROSITE" id="PS50011"/>
    </source>
</evidence>
<dbReference type="SUPFAM" id="SSF81901">
    <property type="entry name" value="HCP-like"/>
    <property type="match status" value="2"/>
</dbReference>
<dbReference type="GO" id="GO:0004674">
    <property type="term" value="F:protein serine/threonine kinase activity"/>
    <property type="evidence" value="ECO:0007669"/>
    <property type="project" value="InterPro"/>
</dbReference>
<dbReference type="Pfam" id="PF00069">
    <property type="entry name" value="Pkinase"/>
    <property type="match status" value="1"/>
</dbReference>
<evidence type="ECO:0000256" key="5">
    <source>
        <dbReference type="PROSITE-ProRule" id="PRU10141"/>
    </source>
</evidence>
<feature type="binding site" evidence="5">
    <location>
        <position position="46"/>
    </location>
    <ligand>
        <name>ATP</name>
        <dbReference type="ChEBI" id="CHEBI:30616"/>
    </ligand>
</feature>
<evidence type="ECO:0000256" key="7">
    <source>
        <dbReference type="SAM" id="MobiDB-lite"/>
    </source>
</evidence>
<dbReference type="Gene3D" id="1.25.40.10">
    <property type="entry name" value="Tetratricopeptide repeat domain"/>
    <property type="match status" value="2"/>
</dbReference>
<dbReference type="InterPro" id="IPR000719">
    <property type="entry name" value="Prot_kinase_dom"/>
</dbReference>
<dbReference type="RefSeq" id="WP_138087367.1">
    <property type="nucleotide sequence ID" value="NZ_VAUV01000012.1"/>
</dbReference>
<dbReference type="Pfam" id="PF08238">
    <property type="entry name" value="Sel1"/>
    <property type="match status" value="2"/>
</dbReference>
<feature type="coiled-coil region" evidence="6">
    <location>
        <begin position="651"/>
        <end position="865"/>
    </location>
</feature>
<proteinExistence type="predicted"/>
<dbReference type="PROSITE" id="PS50011">
    <property type="entry name" value="PROTEIN_KINASE_DOM"/>
    <property type="match status" value="2"/>
</dbReference>
<dbReference type="InterPro" id="IPR011009">
    <property type="entry name" value="Kinase-like_dom_sf"/>
</dbReference>
<dbReference type="SMART" id="SM00671">
    <property type="entry name" value="SEL1"/>
    <property type="match status" value="3"/>
</dbReference>
<evidence type="ECO:0000256" key="3">
    <source>
        <dbReference type="ARBA" id="ARBA00022777"/>
    </source>
</evidence>
<dbReference type="GO" id="GO:0016020">
    <property type="term" value="C:membrane"/>
    <property type="evidence" value="ECO:0007669"/>
    <property type="project" value="TreeGrafter"/>
</dbReference>
<dbReference type="InterPro" id="IPR017441">
    <property type="entry name" value="Protein_kinase_ATP_BS"/>
</dbReference>
<dbReference type="PROSITE" id="PS00107">
    <property type="entry name" value="PROTEIN_KINASE_ATP"/>
    <property type="match status" value="1"/>
</dbReference>
<dbReference type="GO" id="GO:0005829">
    <property type="term" value="C:cytosol"/>
    <property type="evidence" value="ECO:0007669"/>
    <property type="project" value="TreeGrafter"/>
</dbReference>
<dbReference type="InterPro" id="IPR008271">
    <property type="entry name" value="Ser/Thr_kinase_AS"/>
</dbReference>
<dbReference type="GO" id="GO:0005524">
    <property type="term" value="F:ATP binding"/>
    <property type="evidence" value="ECO:0007669"/>
    <property type="project" value="UniProtKB-UniRule"/>
</dbReference>
<dbReference type="InterPro" id="IPR045269">
    <property type="entry name" value="Atg1-like"/>
</dbReference>
<dbReference type="PANTHER" id="PTHR24348">
    <property type="entry name" value="SERINE/THREONINE-PROTEIN KINASE UNC-51-RELATED"/>
    <property type="match status" value="1"/>
</dbReference>
<evidence type="ECO:0000256" key="6">
    <source>
        <dbReference type="SAM" id="Coils"/>
    </source>
</evidence>
<dbReference type="OrthoDB" id="174510at2"/>
<feature type="domain" description="Protein kinase" evidence="8">
    <location>
        <begin position="308"/>
        <end position="681"/>
    </location>
</feature>
<dbReference type="SMART" id="SM00220">
    <property type="entry name" value="S_TKc"/>
    <property type="match status" value="1"/>
</dbReference>
<name>A0A5R8KD67_9BACT</name>
<dbReference type="GO" id="GO:0000407">
    <property type="term" value="C:phagophore assembly site"/>
    <property type="evidence" value="ECO:0007669"/>
    <property type="project" value="TreeGrafter"/>
</dbReference>
<reference evidence="9 10" key="1">
    <citation type="submission" date="2019-05" db="EMBL/GenBank/DDBJ databases">
        <title>Verrucobacter flavum gen. nov., sp. nov. a new member of the family Verrucomicrobiaceae.</title>
        <authorList>
            <person name="Szuroczki S."/>
            <person name="Abbaszade G."/>
            <person name="Szabo A."/>
            <person name="Felfoldi T."/>
            <person name="Schumann P."/>
            <person name="Boka K."/>
            <person name="Keki Z."/>
            <person name="Toumi M."/>
            <person name="Toth E."/>
        </authorList>
    </citation>
    <scope>NUCLEOTIDE SEQUENCE [LARGE SCALE GENOMIC DNA]</scope>
    <source>
        <strain evidence="9 10">MG-N-17</strain>
    </source>
</reference>
<keyword evidence="1" id="KW-0808">Transferase</keyword>
<dbReference type="InterPro" id="IPR011990">
    <property type="entry name" value="TPR-like_helical_dom_sf"/>
</dbReference>
<keyword evidence="3" id="KW-0418">Kinase</keyword>
<dbReference type="Proteomes" id="UP000306196">
    <property type="component" value="Unassembled WGS sequence"/>
</dbReference>
<keyword evidence="2 5" id="KW-0547">Nucleotide-binding</keyword>
<dbReference type="GO" id="GO:0005776">
    <property type="term" value="C:autophagosome"/>
    <property type="evidence" value="ECO:0007669"/>
    <property type="project" value="TreeGrafter"/>
</dbReference>
<dbReference type="EMBL" id="VAUV01000012">
    <property type="protein sequence ID" value="TLD69539.1"/>
    <property type="molecule type" value="Genomic_DNA"/>
</dbReference>
<feature type="region of interest" description="Disordered" evidence="7">
    <location>
        <begin position="584"/>
        <end position="629"/>
    </location>
</feature>
<evidence type="ECO:0000256" key="4">
    <source>
        <dbReference type="ARBA" id="ARBA00022840"/>
    </source>
</evidence>
<protein>
    <recommendedName>
        <fullName evidence="8">Protein kinase domain-containing protein</fullName>
    </recommendedName>
</protein>
<sequence length="1383" mass="153839">MPQPLRFAHFEVLMRSDGSPHMLGQGAMGATYKALDQHLLSLAVVKVPSVELLGYPAARQRFLQEAQMMARLRHPHVANVFYYGESSSGPFYAMEFCDGPSLHDYVDQHGPFEVQDTFRLAVQAAAALQALESHELIHRDLKPSNILLTSDSTGGAHVKLIDFGVAREGTPTDTGGLTLGGFIGTPAFASPEQLLEASHLDSRSDLYSLGAVMWFCLTGNPPFLGSQFEIMFHHVNTEPDWRLLPEMPEASLTILKRLLAKSAEERYASPAALVQALQNLLGIAAATGNTLQLRTSSHDNERSGLGGYEPIEVIGSDDFGKLSLARDILTGNIVNLRELPPEFAQKQGLILRLQRLAAVLRPLDHPRWQRLLHFEHTGAECRLATERISGPTALHLLKAHQQLSLAHILPLLTQIAEAMDFAASQGLTAMETAIERLSIAVEGWDKLTEPERSALLRRPLKDWTNWSVKVCPLRLSNSTQDYVLPSDSQAAQAITRLSTDFIQLCYRLLTGQGRSGNAYIPSPSLTAESNDFFERHFTGQRPQTPQTCHTLLRLLCVAEGIPAPQLPEDELEDPYATRLVTRRAVGPAKSKPNPNPPAPSVAFTSSPDDATTIAPRGPSGSGGSSGLTGLSALMDSDTFMAAAGAPVSDRMRDLDKRRAELDAEAERLREDERVQAERDWIARERAALEQARHDVAAHERERAQRLADEQARLAEQKQQLEQQQALLEEKRREQQRLEQEIQLRAQLDFQKLQEEAKARESDLQRQRAAVEEALQARELDFQQREKLSLERIEALKNEAAQLEEEVQQEYLTVRQLEVQQSRRVQEEVFAEELAKEKLAVEERKLEEMRQQLEQRASEFDETKKSRLLILILGSLGAIILATTAAYFIKGRIELQAVDFRELTGSKQWQALQQERNSAKENQQWASLLAWCTAAEETLRTSPESKDAVERYLNEIYLDADRAITGLLVSPEQIPPSTSPDRNKLIDQLNKTKPWPLDKQRHLLTAKLLIPAATATGQQSQAIDLYLAAIKASPDYAKPLAPELAAILDTIRQQMLARQIASHQPILDKLEQLRASSPSETAPPINLLAHQLHADQAFRGSNYIQALNLLLDAVQTNSNWTTELKSQATDIIDQLSQLQPAAIFPIFKQIELAAETWKLPQAWLILAQHSEPDTAFRYFKLAEQTGSQKAIAYVGRAQLDTGIAQNNPQLIEQGITKLKSAVDADDPDAMVLLGEAYFAGRGVTADPQQSLDLATRAQAKNHPGADYLKGKALLFLGETTGEAEHFDQATQLLQKAVEANQPNANFFLYQSYFNAVKKNPQRALDALEKGVIAKDPLCLYTLGIWHYAGQPPAKLDQTRARQLIEQAASLGHPSATKWLQQYPK</sequence>
<accession>A0A5R8KD67</accession>
<evidence type="ECO:0000256" key="2">
    <source>
        <dbReference type="ARBA" id="ARBA00022741"/>
    </source>
</evidence>
<feature type="domain" description="Protein kinase" evidence="8">
    <location>
        <begin position="17"/>
        <end position="281"/>
    </location>
</feature>
<keyword evidence="4 5" id="KW-0067">ATP-binding</keyword>
<dbReference type="InterPro" id="IPR006597">
    <property type="entry name" value="Sel1-like"/>
</dbReference>
<evidence type="ECO:0000313" key="9">
    <source>
        <dbReference type="EMBL" id="TLD69539.1"/>
    </source>
</evidence>
<keyword evidence="6" id="KW-0175">Coiled coil</keyword>
<gene>
    <name evidence="9" type="ORF">FEM03_16395</name>
</gene>
<dbReference type="Gene3D" id="1.10.510.10">
    <property type="entry name" value="Transferase(Phosphotransferase) domain 1"/>
    <property type="match status" value="2"/>
</dbReference>
<organism evidence="9 10">
    <name type="scientific">Phragmitibacter flavus</name>
    <dbReference type="NCBI Taxonomy" id="2576071"/>
    <lineage>
        <taxon>Bacteria</taxon>
        <taxon>Pseudomonadati</taxon>
        <taxon>Verrucomicrobiota</taxon>
        <taxon>Verrucomicrobiia</taxon>
        <taxon>Verrucomicrobiales</taxon>
        <taxon>Verrucomicrobiaceae</taxon>
        <taxon>Phragmitibacter</taxon>
    </lineage>
</organism>